<evidence type="ECO:0000256" key="2">
    <source>
        <dbReference type="ARBA" id="ARBA00005947"/>
    </source>
</evidence>
<sequence length="410" mass="44860">MRARLAIRAGRGYVFIDKAPCSTGRLRRGAEWEGRGVQRDGPVFIGSEIYRGSSYGHWHPLRVPRVSTVMDLTRALGWLGPANYLASPRAKPGALSVWHAPDYVAALERVEATQLGTEEDRERFGLGTHSNPIYPEVYRRPATAAGGSLLAGELLVDGGVVYHPAGGTHHGLPGRANGFCYLNDPVLGILSLRRMGVRRIVYVDIDAHHPDGVELAFDGDPEILMISVHEERRWPFTGHLGDRAGGAAVNLPVPKGLNDSEMALVREALILPLVARFAPEAIVLQCGADAVEEDPLSRLTLSNNAHWEIVAALRPLAPRYLVLGGGGYNPWSVGRLWTGVWAVLNGIEIPDRLEPEGEAVLRALRWEGNSRGKAPPDHWFTTLRDAPRPGPVRDELKERLAVLLRREGLG</sequence>
<protein>
    <recommendedName>
        <fullName evidence="3">Acetoin utilization protein AcuC</fullName>
    </recommendedName>
</protein>
<dbReference type="CDD" id="cd09994">
    <property type="entry name" value="HDAC_AcuC_like"/>
    <property type="match status" value="1"/>
</dbReference>
<dbReference type="AlphaFoldDB" id="A0A239LSN8"/>
<comment type="pathway">
    <text evidence="1">Ketone degradation; acetoin degradation.</text>
</comment>
<dbReference type="InterPro" id="IPR037138">
    <property type="entry name" value="His_deacetylse_dom_sf"/>
</dbReference>
<dbReference type="Gene3D" id="3.40.800.20">
    <property type="entry name" value="Histone deacetylase domain"/>
    <property type="match status" value="1"/>
</dbReference>
<accession>A0A239LSN8</accession>
<dbReference type="SUPFAM" id="SSF52768">
    <property type="entry name" value="Arginase/deacetylase"/>
    <property type="match status" value="1"/>
</dbReference>
<keyword evidence="7" id="KW-1185">Reference proteome</keyword>
<evidence type="ECO:0000256" key="4">
    <source>
        <dbReference type="ARBA" id="ARBA00022627"/>
    </source>
</evidence>
<proteinExistence type="inferred from homology"/>
<dbReference type="PRINTS" id="PR01270">
    <property type="entry name" value="HDASUPER"/>
</dbReference>
<keyword evidence="4" id="KW-0006">Acetoin catabolism</keyword>
<dbReference type="PANTHER" id="PTHR10625:SF10">
    <property type="entry name" value="HISTONE DEACETYLASE HDAC1"/>
    <property type="match status" value="1"/>
</dbReference>
<dbReference type="OrthoDB" id="9808367at2"/>
<evidence type="ECO:0000256" key="1">
    <source>
        <dbReference type="ARBA" id="ARBA00005101"/>
    </source>
</evidence>
<organism evidence="6 7">
    <name type="scientific">Tropicimonas sediminicola</name>
    <dbReference type="NCBI Taxonomy" id="1031541"/>
    <lineage>
        <taxon>Bacteria</taxon>
        <taxon>Pseudomonadati</taxon>
        <taxon>Pseudomonadota</taxon>
        <taxon>Alphaproteobacteria</taxon>
        <taxon>Rhodobacterales</taxon>
        <taxon>Roseobacteraceae</taxon>
        <taxon>Tropicimonas</taxon>
    </lineage>
</organism>
<dbReference type="PANTHER" id="PTHR10625">
    <property type="entry name" value="HISTONE DEACETYLASE HDAC1-RELATED"/>
    <property type="match status" value="1"/>
</dbReference>
<dbReference type="InterPro" id="IPR023801">
    <property type="entry name" value="His_deacetylse_dom"/>
</dbReference>
<dbReference type="GO" id="GO:0040029">
    <property type="term" value="P:epigenetic regulation of gene expression"/>
    <property type="evidence" value="ECO:0007669"/>
    <property type="project" value="TreeGrafter"/>
</dbReference>
<reference evidence="6 7" key="1">
    <citation type="submission" date="2017-06" db="EMBL/GenBank/DDBJ databases">
        <authorList>
            <person name="Kim H.J."/>
            <person name="Triplett B.A."/>
        </authorList>
    </citation>
    <scope>NUCLEOTIDE SEQUENCE [LARGE SCALE GENOMIC DNA]</scope>
    <source>
        <strain evidence="6 7">DSM 29339</strain>
    </source>
</reference>
<dbReference type="Pfam" id="PF00850">
    <property type="entry name" value="Hist_deacetyl"/>
    <property type="match status" value="1"/>
</dbReference>
<name>A0A239LSN8_9RHOB</name>
<evidence type="ECO:0000256" key="3">
    <source>
        <dbReference type="ARBA" id="ARBA00020218"/>
    </source>
</evidence>
<dbReference type="Proteomes" id="UP000198426">
    <property type="component" value="Unassembled WGS sequence"/>
</dbReference>
<gene>
    <name evidence="6" type="ORF">SAMN05421757_11114</name>
</gene>
<dbReference type="GO" id="GO:0004407">
    <property type="term" value="F:histone deacetylase activity"/>
    <property type="evidence" value="ECO:0007669"/>
    <property type="project" value="TreeGrafter"/>
</dbReference>
<dbReference type="EMBL" id="FZOY01000011">
    <property type="protein sequence ID" value="SNT33385.1"/>
    <property type="molecule type" value="Genomic_DNA"/>
</dbReference>
<dbReference type="InterPro" id="IPR023696">
    <property type="entry name" value="Ureohydrolase_dom_sf"/>
</dbReference>
<dbReference type="UniPathway" id="UPA00040"/>
<comment type="similarity">
    <text evidence="2">Belongs to the histone deacetylase family.</text>
</comment>
<dbReference type="InterPro" id="IPR003085">
    <property type="entry name" value="AcuC"/>
</dbReference>
<evidence type="ECO:0000313" key="6">
    <source>
        <dbReference type="EMBL" id="SNT33385.1"/>
    </source>
</evidence>
<dbReference type="GO" id="GO:0045150">
    <property type="term" value="P:acetoin catabolic process"/>
    <property type="evidence" value="ECO:0007669"/>
    <property type="project" value="UniProtKB-UniPathway"/>
</dbReference>
<evidence type="ECO:0000313" key="7">
    <source>
        <dbReference type="Proteomes" id="UP000198426"/>
    </source>
</evidence>
<dbReference type="InterPro" id="IPR000286">
    <property type="entry name" value="HDACs"/>
</dbReference>
<feature type="domain" description="Histone deacetylase" evidence="5">
    <location>
        <begin position="59"/>
        <end position="344"/>
    </location>
</feature>
<evidence type="ECO:0000259" key="5">
    <source>
        <dbReference type="Pfam" id="PF00850"/>
    </source>
</evidence>